<dbReference type="GO" id="GO:0016192">
    <property type="term" value="P:vesicle-mediated transport"/>
    <property type="evidence" value="ECO:0007669"/>
    <property type="project" value="InterPro"/>
</dbReference>
<proteinExistence type="predicted"/>
<feature type="region of interest" description="Disordered" evidence="1">
    <location>
        <begin position="239"/>
        <end position="344"/>
    </location>
</feature>
<feature type="region of interest" description="Disordered" evidence="1">
    <location>
        <begin position="1128"/>
        <end position="1197"/>
    </location>
</feature>
<evidence type="ECO:0000256" key="1">
    <source>
        <dbReference type="SAM" id="MobiDB-lite"/>
    </source>
</evidence>
<feature type="compositionally biased region" description="Polar residues" evidence="1">
    <location>
        <begin position="1146"/>
        <end position="1159"/>
    </location>
</feature>
<comment type="caution">
    <text evidence="3">The sequence shown here is derived from an EMBL/GenBank/DDBJ whole genome shotgun (WGS) entry which is preliminary data.</text>
</comment>
<feature type="compositionally biased region" description="Low complexity" evidence="1">
    <location>
        <begin position="1181"/>
        <end position="1197"/>
    </location>
</feature>
<dbReference type="EMBL" id="CAJNJA010079807">
    <property type="protein sequence ID" value="CAE7925970.1"/>
    <property type="molecule type" value="Genomic_DNA"/>
</dbReference>
<evidence type="ECO:0000313" key="4">
    <source>
        <dbReference type="Proteomes" id="UP000601435"/>
    </source>
</evidence>
<dbReference type="Gene3D" id="1.20.5.110">
    <property type="match status" value="1"/>
</dbReference>
<feature type="region of interest" description="Disordered" evidence="1">
    <location>
        <begin position="63"/>
        <end position="162"/>
    </location>
</feature>
<feature type="compositionally biased region" description="Polar residues" evidence="1">
    <location>
        <begin position="252"/>
        <end position="265"/>
    </location>
</feature>
<evidence type="ECO:0000259" key="2">
    <source>
        <dbReference type="PROSITE" id="PS50192"/>
    </source>
</evidence>
<dbReference type="AlphaFoldDB" id="A0A813BVB9"/>
<feature type="compositionally biased region" description="Basic and acidic residues" evidence="1">
    <location>
        <begin position="201"/>
        <end position="226"/>
    </location>
</feature>
<dbReference type="Proteomes" id="UP000601435">
    <property type="component" value="Unassembled WGS sequence"/>
</dbReference>
<evidence type="ECO:0000313" key="3">
    <source>
        <dbReference type="EMBL" id="CAE7925970.1"/>
    </source>
</evidence>
<dbReference type="PROSITE" id="PS50192">
    <property type="entry name" value="T_SNARE"/>
    <property type="match status" value="1"/>
</dbReference>
<dbReference type="InterPro" id="IPR000727">
    <property type="entry name" value="T_SNARE_dom"/>
</dbReference>
<feature type="compositionally biased region" description="Polar residues" evidence="1">
    <location>
        <begin position="128"/>
        <end position="140"/>
    </location>
</feature>
<dbReference type="SUPFAM" id="SSF47661">
    <property type="entry name" value="t-snare proteins"/>
    <property type="match status" value="1"/>
</dbReference>
<feature type="compositionally biased region" description="Basic and acidic residues" evidence="1">
    <location>
        <begin position="110"/>
        <end position="122"/>
    </location>
</feature>
<reference evidence="3" key="1">
    <citation type="submission" date="2021-02" db="EMBL/GenBank/DDBJ databases">
        <authorList>
            <person name="Dougan E. K."/>
            <person name="Rhodes N."/>
            <person name="Thang M."/>
            <person name="Chan C."/>
        </authorList>
    </citation>
    <scope>NUCLEOTIDE SEQUENCE</scope>
</reference>
<dbReference type="GO" id="GO:0016020">
    <property type="term" value="C:membrane"/>
    <property type="evidence" value="ECO:0007669"/>
    <property type="project" value="InterPro"/>
</dbReference>
<keyword evidence="4" id="KW-1185">Reference proteome</keyword>
<accession>A0A813BVB9</accession>
<feature type="region of interest" description="Disordered" evidence="1">
    <location>
        <begin position="376"/>
        <end position="421"/>
    </location>
</feature>
<name>A0A813BVB9_9DINO</name>
<feature type="compositionally biased region" description="Polar residues" evidence="1">
    <location>
        <begin position="189"/>
        <end position="199"/>
    </location>
</feature>
<feature type="region of interest" description="Disordered" evidence="1">
    <location>
        <begin position="525"/>
        <end position="553"/>
    </location>
</feature>
<feature type="compositionally biased region" description="Basic residues" evidence="1">
    <location>
        <begin position="525"/>
        <end position="535"/>
    </location>
</feature>
<dbReference type="OrthoDB" id="422859at2759"/>
<dbReference type="InterPro" id="IPR010989">
    <property type="entry name" value="SNARE"/>
</dbReference>
<feature type="region of interest" description="Disordered" evidence="1">
    <location>
        <begin position="180"/>
        <end position="226"/>
    </location>
</feature>
<feature type="domain" description="T-SNARE coiled-coil homology" evidence="2">
    <location>
        <begin position="720"/>
        <end position="782"/>
    </location>
</feature>
<organism evidence="3 4">
    <name type="scientific">Symbiodinium necroappetens</name>
    <dbReference type="NCBI Taxonomy" id="1628268"/>
    <lineage>
        <taxon>Eukaryota</taxon>
        <taxon>Sar</taxon>
        <taxon>Alveolata</taxon>
        <taxon>Dinophyceae</taxon>
        <taxon>Suessiales</taxon>
        <taxon>Symbiodiniaceae</taxon>
        <taxon>Symbiodinium</taxon>
    </lineage>
</organism>
<feature type="compositionally biased region" description="Polar residues" evidence="1">
    <location>
        <begin position="316"/>
        <end position="335"/>
    </location>
</feature>
<protein>
    <recommendedName>
        <fullName evidence="2">t-SNARE coiled-coil homology domain-containing protein</fullName>
    </recommendedName>
</protein>
<gene>
    <name evidence="3" type="ORF">SNEC2469_LOCUS32074</name>
</gene>
<feature type="compositionally biased region" description="Basic residues" evidence="1">
    <location>
        <begin position="286"/>
        <end position="295"/>
    </location>
</feature>
<sequence length="1268" mass="139743">MASLLWQAHARKAQHIKESTSFVYHARAVACTFCGRRYFPASIRLHEERCTARWSQSRLLKDVPESSTRMGESPGLRSVSVRTERTETSNARPARLVCDFGDSVSSNSSDEVREVEAEKPDELGESGGVTSLTPSDESTATPPPPGGHSSCSETLASEDHSAQHIPWPQKLIGKAIERAPSPTDVRVSTVPQWRSTSQPCRGRDVRRPVARPEPKRATARPADRRAEVWEPLRKVTSIKDAATQTSRRKPRCTTSRTLQAQSQRQAVAATKTVRKSDIGPGLSRSARCKTPRSRARASSAKQGPKPRPSTRPMKNRSYSAPTVSTTQRSVAAQNQRRSHSAGPCHHRRCVACLMAEIRSMSWPSCLCARKPRLYKASKSRSQSHEKKPKKPCKAEQTQRALEQEPSGKSQEATQPETRVPRLDGAVQTDSSVFQAELHPAENSEFVGHVVQQMPEVEGVACDEALDRRLPCIPPSWMCIQEVTCTRKFVGGILRKPTTAESNSNLRAAGLAALAQVPRPVVEVKVRKKEQRKSRKSLSGQRLRSRACSEPFPSKTLPGWPAASLQSMAQVARDADSFYVQDCRQVQNNTHSIQTLTGQISRLVGTMEAEKDFQHCRKMVDDAVRQASETKAILARIREHQHQAQNTAERNNRRMMYQKLSDNLAITARVLEDVVRRFTAEERRRVGNSGVFEAPGIAAADVAGGNDQKPLLSTGGDQMDTALQTDKVQTLRKVDEDMLCLQRIYTDLATAAEEQASSFDTLESHMARASADIERGREEIEYTERYNFSARLKRRIWIGAAGVGSLILVTSLLRLAVYEDFTQFLSAGSSTHAKKAQNVWNGWLDERDLAPGEVISNWLKRQTQRGLTLATEYAKAGYEKAVERADVAFAGRSLLDSGTPAQEAIALKQQCDRAVAADTALQQTLADLSAQYREEARFSRSPENGQAIGAWAARYGEAAQMLGKPPAEPQRSPVEQDAMTLQQLRFELHDLKANGVLEEDELIKMNEKVSLLHYGKAETNKEAIREKYKGVFREHLDPHGKPVPFSVFREYMQGVLNDIDTDPEGQVMMVEQFIAEAESARQAFRYPSLISESDQFFFPAAPAQAPAAPAAQQPSPRPTMADRVAMDEATRQTPAKPGASDHPTGYQPDSTPTTSAGTSSRHAEGSQRPGDANSAVSRLNSEEAAQASSSSSKSAAVAVPFQKGERLQVWSNSKKSWRDGQVLEAFPTACQAEGFAVPAGTVKVSFDAGTIKWVMPGQAAELLRPHPES</sequence>
<feature type="compositionally biased region" description="Polar residues" evidence="1">
    <location>
        <begin position="395"/>
        <end position="416"/>
    </location>
</feature>